<reference evidence="1" key="1">
    <citation type="journal article" date="2012" name="Science">
        <title>Fermentation, hydrogen, and sulfur metabolism in multiple uncultivated bacterial phyla.</title>
        <authorList>
            <person name="Wrighton K.C."/>
            <person name="Thomas B.C."/>
            <person name="Sharon I."/>
            <person name="Miller C.S."/>
            <person name="Castelle C.J."/>
            <person name="VerBerkmoes N.C."/>
            <person name="Wilkins M.J."/>
            <person name="Hettich R.L."/>
            <person name="Lipton M.S."/>
            <person name="Williams K.H."/>
            <person name="Long P.E."/>
            <person name="Banfield J.F."/>
        </authorList>
    </citation>
    <scope>NUCLEOTIDE SEQUENCE [LARGE SCALE GENOMIC DNA]</scope>
</reference>
<comment type="caution">
    <text evidence="1">The sequence shown here is derived from an EMBL/GenBank/DDBJ whole genome shotgun (WGS) entry which is preliminary data.</text>
</comment>
<organism evidence="1">
    <name type="scientific">uncultured bacterium</name>
    <name type="common">gcode 4</name>
    <dbReference type="NCBI Taxonomy" id="1234023"/>
    <lineage>
        <taxon>Bacteria</taxon>
        <taxon>environmental samples</taxon>
    </lineage>
</organism>
<dbReference type="AlphaFoldDB" id="K2G9K3"/>
<dbReference type="EMBL" id="AMFJ01000652">
    <property type="protein sequence ID" value="EKE26844.1"/>
    <property type="molecule type" value="Genomic_DNA"/>
</dbReference>
<sequence length="163" mass="19857">MNRNNLSLIQWWNKISPEKNEIVEQNKEKVIKIIEDVNDCDLDFKAEEVFDPDEIVDYLYEMAENEGIEEKFLKLTRITYDRNNKLMYIKISVDENLTKAFWWKEMFFNFHTKWISSSVAVKITRINLITLSFDYSLFIKKLLKFKGWEWFIYDHEKEDDDTD</sequence>
<proteinExistence type="predicted"/>
<name>K2G9K3_9BACT</name>
<evidence type="ECO:0000313" key="1">
    <source>
        <dbReference type="EMBL" id="EKE26844.1"/>
    </source>
</evidence>
<protein>
    <submittedName>
        <fullName evidence="1">Uncharacterized protein</fullName>
    </submittedName>
</protein>
<gene>
    <name evidence="1" type="ORF">ACD_4C00136G0004</name>
</gene>
<accession>K2G9K3</accession>